<keyword evidence="3 14" id="KW-0812">Transmembrane</keyword>
<protein>
    <recommendedName>
        <fullName evidence="19">Peptidase S1 domain-containing protein</fullName>
    </recommendedName>
</protein>
<dbReference type="OrthoDB" id="6411962at2759"/>
<dbReference type="InterPro" id="IPR033116">
    <property type="entry name" value="TRYPSIN_SER"/>
</dbReference>
<dbReference type="InterPro" id="IPR036364">
    <property type="entry name" value="SEA_dom_sf"/>
</dbReference>
<dbReference type="InterPro" id="IPR001254">
    <property type="entry name" value="Trypsin_dom"/>
</dbReference>
<dbReference type="GO" id="GO:0004252">
    <property type="term" value="F:serine-type endopeptidase activity"/>
    <property type="evidence" value="ECO:0007669"/>
    <property type="project" value="InterPro"/>
</dbReference>
<comment type="subcellular location">
    <subcellularLocation>
        <location evidence="1">Membrane</location>
        <topology evidence="1">Single-pass type II membrane protein</topology>
    </subcellularLocation>
</comment>
<dbReference type="CDD" id="cd00190">
    <property type="entry name" value="Tryp_SPc"/>
    <property type="match status" value="1"/>
</dbReference>
<feature type="region of interest" description="Disordered" evidence="13">
    <location>
        <begin position="437"/>
        <end position="479"/>
    </location>
</feature>
<feature type="domain" description="SEA" evidence="15">
    <location>
        <begin position="91"/>
        <end position="213"/>
    </location>
</feature>
<keyword evidence="9 10" id="KW-1015">Disulfide bond</keyword>
<feature type="disulfide bond" evidence="10">
    <location>
        <begin position="1145"/>
        <end position="1160"/>
    </location>
</feature>
<sequence>MMDPRSGYRRTLPQFIGHSPPPGLYAKDSSSWVLWPGGGGPGTPMERGAPSSRGRLWSVLLGLAVLVVVLAVLAIAALAIYMAAMRLDTGKFLIFDGSLRVTYGDYFTSALLNQSTVAFKDKAQKYKIMVENLYSKSELGPALRQCIITGFANGSLVVFFRLILDRRKIPKKVSNIEDAARMIIQAEATSLKPVALKNIRVDPKQIYIRRNLDQPVSHKSEEISSMKKPLKNDDNNNNTIPTEVRNGLVHKSTVRSSLLNRTQENKANKDSGARGSFKFTTSGRKEIESKNQNSTTSVVIEDIQMPKTKVQNNKIEKYRPPYIKPTTSTDSVRVFSVENTTPKYTDVFRRSSTRSPIIVPTVPSYKRKSEVSTTMGSDLMTLLPFLSQNSDAPWKPVLPENFTRHPQRRPLVTEDYHTSQVGVGVAEVIMESGDVIPETLSPSESDNFFGSKQRNSAGEFSSVSVKSEETSNEGSRSSEKVSTFQLFVEQDDSLLDDRHILHTASGDIIHKPDHQSYSPRSSSSSVYALPDYASVKQFHDLDIFLKSYDDAVSKQMRAEDSLTSMGRSSNAKFNMGLLNLTNEHDNVFFESNDSPKTSPAPMMEYKSSELPIVTLIPVRSNLGIGRPLRPRPKATMTSTTTVKSESTTEAPISYSESTSTSQSSSTPSLTSSASTKSFQSILSTFSLSTLEFSPPNQTKSSLTDLLTSPLLTASFFNDQYSSSTQSSFPVVSSELDASAQQTTTESIQSTEIVTNDINTEFSSTISPTETNMDFVTELDTTIPTESPGQITDETTTNTRSSIDDTTMNIPTTETDDVLSTFSPLNDEKETELTQMSRQAKMKNEENSQNENQWTKRIQNYPVPAIVNNSMRFMNNLTHDKSVSQPKNRYDIELLLEEIFNNETSPLNILLTSLTLNTINKTNDNYNYRPHSSNVDDDRADDANVIKSMKPIDVDSYSILLGNHTLQFPHPVSSNEQNNSDKILNNDTFKFLTSLQYFTKDKPSQSDEKEVTPKSISLSYANNAGLPMLTKVFNKVPAKDAGIEKIAAPQSVYNETDCSNSTIKCKSGECIPTTSRCNHLVDCPDGSDEKNCSCVEFLQAQFLTRKICDGVIDCWDFSDENNCEWCTPGQHVCADSRVCINQEQLCDGNKDCPQGDDEKHCVSIAPSLEQANDMTYYSQGFLMVRKEGKWGKLCLQNFKELFLSSKSNWSISEIGRSICKAMTYSDFIRMDRRMDHVMLQGRDHVDYFELSTVEDDQDNSYRPNLSFSKTNCSDKEVVQVTCKGLECGMRPQASTKITSGARGVRHSRIVGGGNAAHGAWPGQAALYKEGEFQCGATLISDRWLLSAGHCFYRAVEEFWVARLGALRRGTNLPSPYEQLRPVSRIILHPGYVDAGFINDISLLQLETPVKFTNFVRPICLPQPNTPVKDGTMCTVVGWGQLFEVGRIFPDTLQEVQLPVMSTNECRKRTLYLPLYRVTENMFCAGHARGGRDACLGDSGGPLMCQESDDRWSLVGVTSNGYGCARANRPGVYTKVANYLSWVQTSIAGTENNITEGHFKRPVCHGHRCPLGECLPATRLCNGFIECSDGSDERDCW</sequence>
<evidence type="ECO:0000256" key="4">
    <source>
        <dbReference type="ARBA" id="ARBA00022801"/>
    </source>
</evidence>
<evidence type="ECO:0000256" key="1">
    <source>
        <dbReference type="ARBA" id="ARBA00004606"/>
    </source>
</evidence>
<dbReference type="PROSITE" id="PS00135">
    <property type="entry name" value="TRYPSIN_SER"/>
    <property type="match status" value="1"/>
</dbReference>
<dbReference type="PANTHER" id="PTHR24252">
    <property type="entry name" value="ACROSIN-RELATED"/>
    <property type="match status" value="1"/>
</dbReference>
<dbReference type="STRING" id="195883.A0A482WZJ7"/>
<feature type="disulfide bond" evidence="10">
    <location>
        <begin position="1579"/>
        <end position="1594"/>
    </location>
</feature>
<feature type="compositionally biased region" description="Basic and acidic residues" evidence="13">
    <location>
        <begin position="217"/>
        <end position="234"/>
    </location>
</feature>
<evidence type="ECO:0000256" key="13">
    <source>
        <dbReference type="SAM" id="MobiDB-lite"/>
    </source>
</evidence>
<dbReference type="InParanoid" id="A0A482WZJ7"/>
<dbReference type="GO" id="GO:0016020">
    <property type="term" value="C:membrane"/>
    <property type="evidence" value="ECO:0007669"/>
    <property type="project" value="UniProtKB-SubCell"/>
</dbReference>
<dbReference type="Pfam" id="PF01390">
    <property type="entry name" value="SEA"/>
    <property type="match status" value="1"/>
</dbReference>
<gene>
    <name evidence="17" type="ORF">LSTR_LSTR011960</name>
</gene>
<feature type="region of interest" description="Disordered" evidence="13">
    <location>
        <begin position="623"/>
        <end position="672"/>
    </location>
</feature>
<keyword evidence="5 11" id="KW-0720">Serine protease</keyword>
<evidence type="ECO:0000256" key="12">
    <source>
        <dbReference type="SAM" id="Coils"/>
    </source>
</evidence>
<feature type="disulfide bond" evidence="10">
    <location>
        <begin position="1057"/>
        <end position="1069"/>
    </location>
</feature>
<dbReference type="PROSITE" id="PS00134">
    <property type="entry name" value="TRYPSIN_HIS"/>
    <property type="match status" value="1"/>
</dbReference>
<feature type="region of interest" description="Disordered" evidence="13">
    <location>
        <begin position="260"/>
        <end position="293"/>
    </location>
</feature>
<dbReference type="SMART" id="SM00192">
    <property type="entry name" value="LDLa"/>
    <property type="match status" value="3"/>
</dbReference>
<dbReference type="GO" id="GO:0006508">
    <property type="term" value="P:proteolysis"/>
    <property type="evidence" value="ECO:0007669"/>
    <property type="project" value="UniProtKB-KW"/>
</dbReference>
<dbReference type="PROSITE" id="PS50024">
    <property type="entry name" value="SEA"/>
    <property type="match status" value="1"/>
</dbReference>
<dbReference type="InterPro" id="IPR023415">
    <property type="entry name" value="LDLR_class-A_CS"/>
</dbReference>
<dbReference type="Pfam" id="PF00089">
    <property type="entry name" value="Trypsin"/>
    <property type="match status" value="1"/>
</dbReference>
<keyword evidence="8 14" id="KW-0472">Membrane</keyword>
<comment type="caution">
    <text evidence="10">Lacks conserved residue(s) required for the propagation of feature annotation.</text>
</comment>
<feature type="compositionally biased region" description="Polar residues" evidence="13">
    <location>
        <begin position="440"/>
        <end position="465"/>
    </location>
</feature>
<keyword evidence="7 14" id="KW-1133">Transmembrane helix</keyword>
<feature type="region of interest" description="Disordered" evidence="13">
    <location>
        <begin position="217"/>
        <end position="243"/>
    </location>
</feature>
<evidence type="ECO:0000256" key="11">
    <source>
        <dbReference type="RuleBase" id="RU363034"/>
    </source>
</evidence>
<dbReference type="Proteomes" id="UP000291343">
    <property type="component" value="Unassembled WGS sequence"/>
</dbReference>
<keyword evidence="4 11" id="KW-0378">Hydrolase</keyword>
<feature type="disulfide bond" evidence="10">
    <location>
        <begin position="1076"/>
        <end position="1091"/>
    </location>
</feature>
<dbReference type="InterPro" id="IPR043504">
    <property type="entry name" value="Peptidase_S1_PA_chymotrypsin"/>
</dbReference>
<keyword evidence="6" id="KW-0735">Signal-anchor</keyword>
<reference evidence="17 18" key="1">
    <citation type="journal article" date="2017" name="Gigascience">
        <title>Genome sequence of the small brown planthopper, Laodelphax striatellus.</title>
        <authorList>
            <person name="Zhu J."/>
            <person name="Jiang F."/>
            <person name="Wang X."/>
            <person name="Yang P."/>
            <person name="Bao Y."/>
            <person name="Zhao W."/>
            <person name="Wang W."/>
            <person name="Lu H."/>
            <person name="Wang Q."/>
            <person name="Cui N."/>
            <person name="Li J."/>
            <person name="Chen X."/>
            <person name="Luo L."/>
            <person name="Yu J."/>
            <person name="Kang L."/>
            <person name="Cui F."/>
        </authorList>
    </citation>
    <scope>NUCLEOTIDE SEQUENCE [LARGE SCALE GENOMIC DNA]</scope>
    <source>
        <strain evidence="17">Lst14</strain>
    </source>
</reference>
<dbReference type="InterPro" id="IPR002172">
    <property type="entry name" value="LDrepeatLR_classA_rpt"/>
</dbReference>
<dbReference type="PROSITE" id="PS50240">
    <property type="entry name" value="TRYPSIN_DOM"/>
    <property type="match status" value="1"/>
</dbReference>
<feature type="compositionally biased region" description="Low complexity" evidence="13">
    <location>
        <begin position="635"/>
        <end position="672"/>
    </location>
</feature>
<name>A0A482WZJ7_LAOST</name>
<evidence type="ECO:0000256" key="2">
    <source>
        <dbReference type="ARBA" id="ARBA00022670"/>
    </source>
</evidence>
<keyword evidence="18" id="KW-1185">Reference proteome</keyword>
<evidence type="ECO:0000259" key="16">
    <source>
        <dbReference type="PROSITE" id="PS50240"/>
    </source>
</evidence>
<feature type="region of interest" description="Disordered" evidence="13">
    <location>
        <begin position="782"/>
        <end position="819"/>
    </location>
</feature>
<dbReference type="Pfam" id="PF00057">
    <property type="entry name" value="Ldl_recept_a"/>
    <property type="match status" value="3"/>
</dbReference>
<feature type="compositionally biased region" description="Basic and acidic residues" evidence="13">
    <location>
        <begin position="263"/>
        <end position="272"/>
    </location>
</feature>
<dbReference type="PANTHER" id="PTHR24252:SF7">
    <property type="entry name" value="HYALIN"/>
    <property type="match status" value="1"/>
</dbReference>
<evidence type="ECO:0000256" key="10">
    <source>
        <dbReference type="PROSITE-ProRule" id="PRU00124"/>
    </source>
</evidence>
<evidence type="ECO:0000256" key="3">
    <source>
        <dbReference type="ARBA" id="ARBA00022692"/>
    </source>
</evidence>
<dbReference type="PROSITE" id="PS01209">
    <property type="entry name" value="LDLRA_1"/>
    <property type="match status" value="2"/>
</dbReference>
<feature type="coiled-coil region" evidence="12">
    <location>
        <begin position="825"/>
        <end position="852"/>
    </location>
</feature>
<feature type="disulfide bond" evidence="10">
    <location>
        <begin position="1567"/>
        <end position="1585"/>
    </location>
</feature>
<dbReference type="EMBL" id="QKKF02022267">
    <property type="protein sequence ID" value="RZF38470.1"/>
    <property type="molecule type" value="Genomic_DNA"/>
</dbReference>
<dbReference type="SUPFAM" id="SSF57424">
    <property type="entry name" value="LDL receptor-like module"/>
    <property type="match status" value="3"/>
</dbReference>
<dbReference type="Gene3D" id="4.10.400.10">
    <property type="entry name" value="Low-density Lipoprotein Receptor"/>
    <property type="match status" value="3"/>
</dbReference>
<dbReference type="InterPro" id="IPR009003">
    <property type="entry name" value="Peptidase_S1_PA"/>
</dbReference>
<evidence type="ECO:0000313" key="18">
    <source>
        <dbReference type="Proteomes" id="UP000291343"/>
    </source>
</evidence>
<evidence type="ECO:0000259" key="15">
    <source>
        <dbReference type="PROSITE" id="PS50024"/>
    </source>
</evidence>
<evidence type="ECO:0000256" key="6">
    <source>
        <dbReference type="ARBA" id="ARBA00022968"/>
    </source>
</evidence>
<dbReference type="PROSITE" id="PS50068">
    <property type="entry name" value="LDLRA_2"/>
    <property type="match status" value="3"/>
</dbReference>
<dbReference type="Gene3D" id="2.40.10.10">
    <property type="entry name" value="Trypsin-like serine proteases"/>
    <property type="match status" value="1"/>
</dbReference>
<feature type="disulfide bond" evidence="10">
    <location>
        <begin position="1064"/>
        <end position="1082"/>
    </location>
</feature>
<proteinExistence type="predicted"/>
<evidence type="ECO:0000256" key="8">
    <source>
        <dbReference type="ARBA" id="ARBA00023136"/>
    </source>
</evidence>
<dbReference type="FunFam" id="2.40.10.10:FF:000003">
    <property type="entry name" value="Transmembrane serine protease 3"/>
    <property type="match status" value="1"/>
</dbReference>
<evidence type="ECO:0008006" key="19">
    <source>
        <dbReference type="Google" id="ProtNLM"/>
    </source>
</evidence>
<organism evidence="17 18">
    <name type="scientific">Laodelphax striatellus</name>
    <name type="common">Small brown planthopper</name>
    <name type="synonym">Delphax striatella</name>
    <dbReference type="NCBI Taxonomy" id="195883"/>
    <lineage>
        <taxon>Eukaryota</taxon>
        <taxon>Metazoa</taxon>
        <taxon>Ecdysozoa</taxon>
        <taxon>Arthropoda</taxon>
        <taxon>Hexapoda</taxon>
        <taxon>Insecta</taxon>
        <taxon>Pterygota</taxon>
        <taxon>Neoptera</taxon>
        <taxon>Paraneoptera</taxon>
        <taxon>Hemiptera</taxon>
        <taxon>Auchenorrhyncha</taxon>
        <taxon>Fulgoroidea</taxon>
        <taxon>Delphacidae</taxon>
        <taxon>Criomorphinae</taxon>
        <taxon>Laodelphax</taxon>
    </lineage>
</organism>
<evidence type="ECO:0000313" key="17">
    <source>
        <dbReference type="EMBL" id="RZF38470.1"/>
    </source>
</evidence>
<dbReference type="SUPFAM" id="SSF50494">
    <property type="entry name" value="Trypsin-like serine proteases"/>
    <property type="match status" value="1"/>
</dbReference>
<dbReference type="InterPro" id="IPR018114">
    <property type="entry name" value="TRYPSIN_HIS"/>
</dbReference>
<dbReference type="SUPFAM" id="SSF82671">
    <property type="entry name" value="SEA domain"/>
    <property type="match status" value="1"/>
</dbReference>
<dbReference type="InterPro" id="IPR000082">
    <property type="entry name" value="SEA_dom"/>
</dbReference>
<evidence type="ECO:0000256" key="7">
    <source>
        <dbReference type="ARBA" id="ARBA00022989"/>
    </source>
</evidence>
<dbReference type="SMART" id="SM00020">
    <property type="entry name" value="Tryp_SPc"/>
    <property type="match status" value="1"/>
</dbReference>
<feature type="domain" description="Peptidase S1" evidence="16">
    <location>
        <begin position="1308"/>
        <end position="1546"/>
    </location>
</feature>
<comment type="caution">
    <text evidence="17">The sequence shown here is derived from an EMBL/GenBank/DDBJ whole genome shotgun (WGS) entry which is preliminary data.</text>
</comment>
<evidence type="ECO:0000256" key="9">
    <source>
        <dbReference type="ARBA" id="ARBA00023157"/>
    </source>
</evidence>
<dbReference type="CDD" id="cd00112">
    <property type="entry name" value="LDLa"/>
    <property type="match status" value="3"/>
</dbReference>
<dbReference type="PRINTS" id="PR00261">
    <property type="entry name" value="LDLRECEPTOR"/>
</dbReference>
<evidence type="ECO:0000256" key="14">
    <source>
        <dbReference type="SAM" id="Phobius"/>
    </source>
</evidence>
<dbReference type="SMR" id="A0A482WZJ7"/>
<accession>A0A482WZJ7</accession>
<keyword evidence="12" id="KW-0175">Coiled coil</keyword>
<feature type="transmembrane region" description="Helical" evidence="14">
    <location>
        <begin position="56"/>
        <end position="84"/>
    </location>
</feature>
<evidence type="ECO:0000256" key="5">
    <source>
        <dbReference type="ARBA" id="ARBA00022825"/>
    </source>
</evidence>
<keyword evidence="2 11" id="KW-0645">Protease</keyword>
<dbReference type="InterPro" id="IPR036055">
    <property type="entry name" value="LDL_receptor-like_sf"/>
</dbReference>